<dbReference type="Proteomes" id="UP001348641">
    <property type="component" value="Unassembled WGS sequence"/>
</dbReference>
<evidence type="ECO:0000256" key="1">
    <source>
        <dbReference type="SAM" id="MobiDB-lite"/>
    </source>
</evidence>
<name>A0ABU7KN73_9ACTN</name>
<dbReference type="RefSeq" id="WP_330157925.1">
    <property type="nucleotide sequence ID" value="NZ_BAAAJA010000008.1"/>
</dbReference>
<gene>
    <name evidence="2" type="ORF">Q8A49_09505</name>
</gene>
<protein>
    <submittedName>
        <fullName evidence="2">Uncharacterized protein</fullName>
    </submittedName>
</protein>
<dbReference type="EMBL" id="JAUUCC010000018">
    <property type="protein sequence ID" value="MEE2050734.1"/>
    <property type="molecule type" value="Genomic_DNA"/>
</dbReference>
<accession>A0ABU7KN73</accession>
<feature type="compositionally biased region" description="Basic and acidic residues" evidence="1">
    <location>
        <begin position="10"/>
        <end position="20"/>
    </location>
</feature>
<reference evidence="2 3" key="1">
    <citation type="submission" date="2023-07" db="EMBL/GenBank/DDBJ databases">
        <authorList>
            <person name="Girao M."/>
            <person name="Carvalho M.F."/>
        </authorList>
    </citation>
    <scope>NUCLEOTIDE SEQUENCE [LARGE SCALE GENOMIC DNA]</scope>
    <source>
        <strain evidence="2 3">66/93</strain>
    </source>
</reference>
<proteinExistence type="predicted"/>
<organism evidence="2 3">
    <name type="scientific">Nocardiopsis tropica</name>
    <dbReference type="NCBI Taxonomy" id="109330"/>
    <lineage>
        <taxon>Bacteria</taxon>
        <taxon>Bacillati</taxon>
        <taxon>Actinomycetota</taxon>
        <taxon>Actinomycetes</taxon>
        <taxon>Streptosporangiales</taxon>
        <taxon>Nocardiopsidaceae</taxon>
        <taxon>Nocardiopsis</taxon>
    </lineage>
</organism>
<evidence type="ECO:0000313" key="2">
    <source>
        <dbReference type="EMBL" id="MEE2050734.1"/>
    </source>
</evidence>
<sequence length="48" mass="4914">MSVSSPEPGAEPREADRPAEEELPLDAVAGLVSLGTEDAPACSDGTCW</sequence>
<feature type="region of interest" description="Disordered" evidence="1">
    <location>
        <begin position="1"/>
        <end position="24"/>
    </location>
</feature>
<evidence type="ECO:0000313" key="3">
    <source>
        <dbReference type="Proteomes" id="UP001348641"/>
    </source>
</evidence>
<comment type="caution">
    <text evidence="2">The sequence shown here is derived from an EMBL/GenBank/DDBJ whole genome shotgun (WGS) entry which is preliminary data.</text>
</comment>